<dbReference type="AlphaFoldDB" id="A0A4P2Q9V6"/>
<keyword evidence="1" id="KW-1133">Transmembrane helix</keyword>
<accession>A0A4P2Q9V6</accession>
<dbReference type="Proteomes" id="UP000295781">
    <property type="component" value="Chromosome"/>
</dbReference>
<gene>
    <name evidence="2" type="ORF">SOCEGT47_065890</name>
</gene>
<feature type="transmembrane region" description="Helical" evidence="1">
    <location>
        <begin position="276"/>
        <end position="294"/>
    </location>
</feature>
<evidence type="ECO:0000313" key="2">
    <source>
        <dbReference type="EMBL" id="AUX26036.1"/>
    </source>
</evidence>
<organism evidence="2 3">
    <name type="scientific">Sorangium cellulosum</name>
    <name type="common">Polyangium cellulosum</name>
    <dbReference type="NCBI Taxonomy" id="56"/>
    <lineage>
        <taxon>Bacteria</taxon>
        <taxon>Pseudomonadati</taxon>
        <taxon>Myxococcota</taxon>
        <taxon>Polyangia</taxon>
        <taxon>Polyangiales</taxon>
        <taxon>Polyangiaceae</taxon>
        <taxon>Sorangium</taxon>
    </lineage>
</organism>
<protein>
    <recommendedName>
        <fullName evidence="4">PEGA domain-containing protein</fullName>
    </recommendedName>
</protein>
<evidence type="ECO:0000256" key="1">
    <source>
        <dbReference type="SAM" id="Phobius"/>
    </source>
</evidence>
<feature type="transmembrane region" description="Helical" evidence="1">
    <location>
        <begin position="201"/>
        <end position="223"/>
    </location>
</feature>
<keyword evidence="1" id="KW-0812">Transmembrane</keyword>
<keyword evidence="1" id="KW-0472">Membrane</keyword>
<reference evidence="2 3" key="1">
    <citation type="submission" date="2015-09" db="EMBL/GenBank/DDBJ databases">
        <title>Sorangium comparison.</title>
        <authorList>
            <person name="Zaburannyi N."/>
            <person name="Bunk B."/>
            <person name="Overmann J."/>
            <person name="Mueller R."/>
        </authorList>
    </citation>
    <scope>NUCLEOTIDE SEQUENCE [LARGE SCALE GENOMIC DNA]</scope>
    <source>
        <strain evidence="2 3">So ceGT47</strain>
    </source>
</reference>
<sequence length="323" mass="34230">MSVPSEESERDLAVRDFEEGRKAHVAGRLEEAELLYLRAWGRMRSYDIAANLGQVQLLLKRPASAAKHLAYSLRTAPPLLEPERVDRMRAMLAEAKRQVVTVRVRVANVPDAEVFVDGERVPAEEVKREFYVDPGQHTLAIRRTGYDERVMPLLAAPGAREEITTELNPKAETGAANGAAIGNAATKAHVAGARVEEPRSWVPVIALGAASAVGLGVAVGFTVTSNGASADVEAQRAAILDARAACIDAPAAYAGACEELHDTASRADAFGNAARVAYAASGLLAVAAVTYAAWPRDRGAATRVVLVPRLHASGAEIAVVGTW</sequence>
<evidence type="ECO:0000313" key="3">
    <source>
        <dbReference type="Proteomes" id="UP000295781"/>
    </source>
</evidence>
<proteinExistence type="predicted"/>
<evidence type="ECO:0008006" key="4">
    <source>
        <dbReference type="Google" id="ProtNLM"/>
    </source>
</evidence>
<dbReference type="EMBL" id="CP012670">
    <property type="protein sequence ID" value="AUX26036.1"/>
    <property type="molecule type" value="Genomic_DNA"/>
</dbReference>
<name>A0A4P2Q9V6_SORCE</name>